<organism evidence="1 2">
    <name type="scientific">Plenodomus tracheiphilus IPT5</name>
    <dbReference type="NCBI Taxonomy" id="1408161"/>
    <lineage>
        <taxon>Eukaryota</taxon>
        <taxon>Fungi</taxon>
        <taxon>Dikarya</taxon>
        <taxon>Ascomycota</taxon>
        <taxon>Pezizomycotina</taxon>
        <taxon>Dothideomycetes</taxon>
        <taxon>Pleosporomycetidae</taxon>
        <taxon>Pleosporales</taxon>
        <taxon>Pleosporineae</taxon>
        <taxon>Leptosphaeriaceae</taxon>
        <taxon>Plenodomus</taxon>
    </lineage>
</organism>
<keyword evidence="2" id="KW-1185">Reference proteome</keyword>
<protein>
    <submittedName>
        <fullName evidence="1">Uncharacterized protein</fullName>
    </submittedName>
</protein>
<proteinExistence type="predicted"/>
<name>A0A6A7B9H9_9PLEO</name>
<evidence type="ECO:0000313" key="2">
    <source>
        <dbReference type="Proteomes" id="UP000799423"/>
    </source>
</evidence>
<reference evidence="1" key="1">
    <citation type="submission" date="2020-01" db="EMBL/GenBank/DDBJ databases">
        <authorList>
            <consortium name="DOE Joint Genome Institute"/>
            <person name="Haridas S."/>
            <person name="Albert R."/>
            <person name="Binder M."/>
            <person name="Bloem J."/>
            <person name="Labutti K."/>
            <person name="Salamov A."/>
            <person name="Andreopoulos B."/>
            <person name="Baker S.E."/>
            <person name="Barry K."/>
            <person name="Bills G."/>
            <person name="Bluhm B.H."/>
            <person name="Cannon C."/>
            <person name="Castanera R."/>
            <person name="Culley D.E."/>
            <person name="Daum C."/>
            <person name="Ezra D."/>
            <person name="Gonzalez J.B."/>
            <person name="Henrissat B."/>
            <person name="Kuo A."/>
            <person name="Liang C."/>
            <person name="Lipzen A."/>
            <person name="Lutzoni F."/>
            <person name="Magnuson J."/>
            <person name="Mondo S."/>
            <person name="Nolan M."/>
            <person name="Ohm R."/>
            <person name="Pangilinan J."/>
            <person name="Park H.-J."/>
            <person name="Ramirez L."/>
            <person name="Alfaro M."/>
            <person name="Sun H."/>
            <person name="Tritt A."/>
            <person name="Yoshinaga Y."/>
            <person name="Zwiers L.-H."/>
            <person name="Turgeon B.G."/>
            <person name="Goodwin S.B."/>
            <person name="Spatafora J.W."/>
            <person name="Crous P.W."/>
            <person name="Grigoriev I.V."/>
        </authorList>
    </citation>
    <scope>NUCLEOTIDE SEQUENCE</scope>
    <source>
        <strain evidence="1">IPT5</strain>
    </source>
</reference>
<sequence length="399" mass="46668">MNVEKCVALRNEILLYGWTRSDHSLGEFANSCKPWFEYFNDNAKSTRAKLGLDLVKFLEQARFVWVPCGWHSFCYWVWNTSPPEFMFEFEVEDPRDMYKVRDANERPRFVVLYEMNHFANHYMGLVYDQETHLCIKSPTIWETDDMFLEWQVWHPLDVVLEFWLDQIHQGKIDAVPKDGGKYGLEYERMHRFDPWVFVPYSDSLLERNLRIFGRLVDAIESRMPLNNAFKAEEVSYGIIEESILQSINLPQGFAYEFIRCARRPRFSVIAPGLEIPTPATFSEQSSILKEDQDNRQPPIHLFRSKYDFVDTLELGVEHVFGWPYRKLSDFPAGLYLLPTSNSRSEDECCLVLPFAVGYNGYARKTDGSPFETSGTQGTTSDSIIDVYCPGYQPFEEMHE</sequence>
<dbReference type="EMBL" id="MU006300">
    <property type="protein sequence ID" value="KAF2852010.1"/>
    <property type="molecule type" value="Genomic_DNA"/>
</dbReference>
<gene>
    <name evidence="1" type="ORF">T440DRAFT_527543</name>
</gene>
<evidence type="ECO:0000313" key="1">
    <source>
        <dbReference type="EMBL" id="KAF2852010.1"/>
    </source>
</evidence>
<dbReference type="OrthoDB" id="3029470at2759"/>
<accession>A0A6A7B9H9</accession>
<dbReference type="Proteomes" id="UP000799423">
    <property type="component" value="Unassembled WGS sequence"/>
</dbReference>
<dbReference type="AlphaFoldDB" id="A0A6A7B9H9"/>